<protein>
    <submittedName>
        <fullName evidence="1">Uncharacterized protein</fullName>
    </submittedName>
</protein>
<reference evidence="1 2" key="1">
    <citation type="submission" date="2024-01" db="EMBL/GenBank/DDBJ databases">
        <authorList>
            <person name="Kunselman E."/>
        </authorList>
    </citation>
    <scope>NUCLEOTIDE SEQUENCE [LARGE SCALE GENOMIC DNA]</scope>
    <source>
        <strain evidence="1">2 abalone samples</strain>
    </source>
</reference>
<comment type="caution">
    <text evidence="1">The sequence shown here is derived from an EMBL/GenBank/DDBJ whole genome shotgun (WGS) entry which is preliminary data.</text>
</comment>
<name>A0ABP0EVS7_9RICK</name>
<gene>
    <name evidence="1" type="ORF">CAXC1_220070</name>
</gene>
<dbReference type="Proteomes" id="UP001314181">
    <property type="component" value="Unassembled WGS sequence"/>
</dbReference>
<organism evidence="1 2">
    <name type="scientific">Candidatus Xenohaliotis californiensis</name>
    <dbReference type="NCBI Taxonomy" id="84677"/>
    <lineage>
        <taxon>Bacteria</taxon>
        <taxon>Pseudomonadati</taxon>
        <taxon>Pseudomonadota</taxon>
        <taxon>Alphaproteobacteria</taxon>
        <taxon>Rickettsiales</taxon>
        <taxon>Anaplasmataceae</taxon>
        <taxon>Candidatus Xenohaliotis</taxon>
    </lineage>
</organism>
<sequence>MAHCAVILYMVTKIFNNNFNIFLTYKSILITSVNRNSIANLFVVRVHKACEIILIKESLYSSIFSYS</sequence>
<evidence type="ECO:0000313" key="1">
    <source>
        <dbReference type="EMBL" id="CAK8162802.1"/>
    </source>
</evidence>
<dbReference type="EMBL" id="CAWVOK010000014">
    <property type="protein sequence ID" value="CAK8162802.1"/>
    <property type="molecule type" value="Genomic_DNA"/>
</dbReference>
<proteinExistence type="predicted"/>
<evidence type="ECO:0000313" key="2">
    <source>
        <dbReference type="Proteomes" id="UP001314181"/>
    </source>
</evidence>
<keyword evidence="2" id="KW-1185">Reference proteome</keyword>
<accession>A0ABP0EVS7</accession>